<evidence type="ECO:0000256" key="2">
    <source>
        <dbReference type="ARBA" id="ARBA00022723"/>
    </source>
</evidence>
<keyword evidence="3" id="KW-0378">Hydrolase</keyword>
<evidence type="ECO:0000313" key="9">
    <source>
        <dbReference type="Proteomes" id="UP001320603"/>
    </source>
</evidence>
<dbReference type="Pfam" id="PF20582">
    <property type="entry name" value="UPF0758_N"/>
    <property type="match status" value="1"/>
</dbReference>
<feature type="domain" description="MPN" evidence="7">
    <location>
        <begin position="107"/>
        <end position="229"/>
    </location>
</feature>
<dbReference type="NCBIfam" id="TIGR00608">
    <property type="entry name" value="radc"/>
    <property type="match status" value="1"/>
</dbReference>
<protein>
    <submittedName>
        <fullName evidence="8">DNA repair protein RadC</fullName>
    </submittedName>
</protein>
<gene>
    <name evidence="8" type="primary">radC</name>
    <name evidence="8" type="ORF">NEE14_010530</name>
</gene>
<sequence length="230" mass="25512">MKNLTIKEWAEDDRPREKVLLRGITSLSNAELLAILIGSGSKDESAIQLSQRILNTVNNNLYMLGKLSLNDLTSGFRGIGVAKGVTILAALELGRRRREAEPVVRPQISCSRDVYNLFFPLLADLSHEEFWVAYLNRSNRVIDKVKLSQGGVSETVADIKLLLKGALNVLASGIILCHNHPSGALRPSSADEQLTRRIQQAAKLLDMQVLDHVIIADTRYFSFADEGRLH</sequence>
<keyword evidence="9" id="KW-1185">Reference proteome</keyword>
<proteinExistence type="inferred from homology"/>
<comment type="similarity">
    <text evidence="6">Belongs to the UPF0758 family.</text>
</comment>
<dbReference type="Proteomes" id="UP001320603">
    <property type="component" value="Chromosome"/>
</dbReference>
<dbReference type="PROSITE" id="PS50249">
    <property type="entry name" value="MPN"/>
    <property type="match status" value="1"/>
</dbReference>
<dbReference type="InterPro" id="IPR001405">
    <property type="entry name" value="UPF0758"/>
</dbReference>
<dbReference type="PROSITE" id="PS01302">
    <property type="entry name" value="UPF0758"/>
    <property type="match status" value="1"/>
</dbReference>
<evidence type="ECO:0000259" key="7">
    <source>
        <dbReference type="PROSITE" id="PS50249"/>
    </source>
</evidence>
<evidence type="ECO:0000256" key="6">
    <source>
        <dbReference type="RuleBase" id="RU003797"/>
    </source>
</evidence>
<evidence type="ECO:0000256" key="4">
    <source>
        <dbReference type="ARBA" id="ARBA00022833"/>
    </source>
</evidence>
<dbReference type="InterPro" id="IPR046778">
    <property type="entry name" value="UPF0758_N"/>
</dbReference>
<dbReference type="PANTHER" id="PTHR30471">
    <property type="entry name" value="DNA REPAIR PROTEIN RADC"/>
    <property type="match status" value="1"/>
</dbReference>
<dbReference type="CDD" id="cd08071">
    <property type="entry name" value="MPN_DUF2466"/>
    <property type="match status" value="1"/>
</dbReference>
<evidence type="ECO:0000256" key="5">
    <source>
        <dbReference type="ARBA" id="ARBA00023049"/>
    </source>
</evidence>
<evidence type="ECO:0000256" key="1">
    <source>
        <dbReference type="ARBA" id="ARBA00022670"/>
    </source>
</evidence>
<keyword evidence="5" id="KW-0482">Metalloprotease</keyword>
<organism evidence="8 9">
    <name type="scientific">Parabacteroides absconsus</name>
    <dbReference type="NCBI Taxonomy" id="2951805"/>
    <lineage>
        <taxon>Bacteria</taxon>
        <taxon>Pseudomonadati</taxon>
        <taxon>Bacteroidota</taxon>
        <taxon>Bacteroidia</taxon>
        <taxon>Bacteroidales</taxon>
        <taxon>Tannerellaceae</taxon>
        <taxon>Parabacteroides</taxon>
    </lineage>
</organism>
<reference evidence="8 9" key="1">
    <citation type="submission" date="2024-02" db="EMBL/GenBank/DDBJ databases">
        <title>Whole genome sequencing of Parabacteroides sp. AD58.</title>
        <authorList>
            <person name="Chaplin A.V."/>
            <person name="Pikina A.P."/>
            <person name="Sokolova S.R."/>
            <person name="Korostin D.O."/>
            <person name="Efimov B.A."/>
        </authorList>
    </citation>
    <scope>NUCLEOTIDE SEQUENCE [LARGE SCALE GENOMIC DNA]</scope>
    <source>
        <strain evidence="8 9">AD58</strain>
    </source>
</reference>
<accession>A0ABZ2IIW7</accession>
<dbReference type="RefSeq" id="WP_251967892.1">
    <property type="nucleotide sequence ID" value="NZ_CP146284.1"/>
</dbReference>
<keyword evidence="2" id="KW-0479">Metal-binding</keyword>
<dbReference type="InterPro" id="IPR020891">
    <property type="entry name" value="UPF0758_CS"/>
</dbReference>
<evidence type="ECO:0000313" key="8">
    <source>
        <dbReference type="EMBL" id="WWV65446.1"/>
    </source>
</evidence>
<dbReference type="NCBIfam" id="NF000642">
    <property type="entry name" value="PRK00024.1"/>
    <property type="match status" value="1"/>
</dbReference>
<keyword evidence="4" id="KW-0862">Zinc</keyword>
<dbReference type="Pfam" id="PF04002">
    <property type="entry name" value="RadC"/>
    <property type="match status" value="1"/>
</dbReference>
<dbReference type="EMBL" id="CP146284">
    <property type="protein sequence ID" value="WWV65446.1"/>
    <property type="molecule type" value="Genomic_DNA"/>
</dbReference>
<dbReference type="InterPro" id="IPR025657">
    <property type="entry name" value="RadC_JAB"/>
</dbReference>
<keyword evidence="1" id="KW-0645">Protease</keyword>
<dbReference type="InterPro" id="IPR037518">
    <property type="entry name" value="MPN"/>
</dbReference>
<evidence type="ECO:0000256" key="3">
    <source>
        <dbReference type="ARBA" id="ARBA00022801"/>
    </source>
</evidence>
<name>A0ABZ2IIW7_9BACT</name>
<dbReference type="Gene3D" id="3.40.140.10">
    <property type="entry name" value="Cytidine Deaminase, domain 2"/>
    <property type="match status" value="1"/>
</dbReference>
<dbReference type="PANTHER" id="PTHR30471:SF3">
    <property type="entry name" value="UPF0758 PROTEIN YEES-RELATED"/>
    <property type="match status" value="1"/>
</dbReference>